<comment type="caution">
    <text evidence="2">The sequence shown here is derived from an EMBL/GenBank/DDBJ whole genome shotgun (WGS) entry which is preliminary data.</text>
</comment>
<feature type="compositionally biased region" description="Polar residues" evidence="1">
    <location>
        <begin position="418"/>
        <end position="427"/>
    </location>
</feature>
<name>A0A9N9AL12_9GLOM</name>
<dbReference type="Gene3D" id="1.10.472.10">
    <property type="entry name" value="Cyclin-like"/>
    <property type="match status" value="1"/>
</dbReference>
<sequence>MDIINCEHKSTEIIDSISVCKGCGWCSSEIFVPDSHDLYEGRTLVPKALDGTRIEIGVCRSNPSVERVIHQITSSLGLDSTETKIISLYNMVEKKFQVGEGQLLRVVIGACALLAIREEKIPKTMREVAFTLGVELQQLASVVHKIRMHFMPSVPSFIDIEILVNKAIYEIFENQVNKINLPIYVDIMQLDHLKQDVQTFRIPRDNFYFRDNISCEEFQEQIMKCYRKVFTELCTQILKYANEDNIVSGKQPSPVGAAIVLIAIEATEKPSAEEWKNNHKRVSEIIGKKFQVDSHLVMNDRYKEIIDLIHHKVVDLPWSYLAKENKNRSYLYVVDLVQFHEWILNSREKGKRKQHVLLNDEELEEYLRNDNEVEFVKNSWVNSEGQNENVTKKAPKKRKRMLREIDTSQQRKIEDQVSDSQTDTFENNEIDTRKKRAKVGSKKREGSPTPIVPKINFDPNAIDMNLFNHI</sequence>
<accession>A0A9N9AL12</accession>
<dbReference type="Proteomes" id="UP000789706">
    <property type="component" value="Unassembled WGS sequence"/>
</dbReference>
<dbReference type="InterPro" id="IPR036915">
    <property type="entry name" value="Cyclin-like_sf"/>
</dbReference>
<gene>
    <name evidence="2" type="ORF">DEBURN_LOCUS6178</name>
</gene>
<protein>
    <submittedName>
        <fullName evidence="2">1196_t:CDS:1</fullName>
    </submittedName>
</protein>
<dbReference type="CDD" id="cd00043">
    <property type="entry name" value="CYCLIN_SF"/>
    <property type="match status" value="1"/>
</dbReference>
<dbReference type="AlphaFoldDB" id="A0A9N9AL12"/>
<evidence type="ECO:0000313" key="3">
    <source>
        <dbReference type="Proteomes" id="UP000789706"/>
    </source>
</evidence>
<organism evidence="2 3">
    <name type="scientific">Diversispora eburnea</name>
    <dbReference type="NCBI Taxonomy" id="1213867"/>
    <lineage>
        <taxon>Eukaryota</taxon>
        <taxon>Fungi</taxon>
        <taxon>Fungi incertae sedis</taxon>
        <taxon>Mucoromycota</taxon>
        <taxon>Glomeromycotina</taxon>
        <taxon>Glomeromycetes</taxon>
        <taxon>Diversisporales</taxon>
        <taxon>Diversisporaceae</taxon>
        <taxon>Diversispora</taxon>
    </lineage>
</organism>
<dbReference type="SUPFAM" id="SSF47954">
    <property type="entry name" value="Cyclin-like"/>
    <property type="match status" value="1"/>
</dbReference>
<dbReference type="EMBL" id="CAJVPK010000613">
    <property type="protein sequence ID" value="CAG8531821.1"/>
    <property type="molecule type" value="Genomic_DNA"/>
</dbReference>
<feature type="region of interest" description="Disordered" evidence="1">
    <location>
        <begin position="407"/>
        <end position="452"/>
    </location>
</feature>
<reference evidence="2" key="1">
    <citation type="submission" date="2021-06" db="EMBL/GenBank/DDBJ databases">
        <authorList>
            <person name="Kallberg Y."/>
            <person name="Tangrot J."/>
            <person name="Rosling A."/>
        </authorList>
    </citation>
    <scope>NUCLEOTIDE SEQUENCE</scope>
    <source>
        <strain evidence="2">AZ414A</strain>
    </source>
</reference>
<keyword evidence="3" id="KW-1185">Reference proteome</keyword>
<proteinExistence type="predicted"/>
<evidence type="ECO:0000256" key="1">
    <source>
        <dbReference type="SAM" id="MobiDB-lite"/>
    </source>
</evidence>
<evidence type="ECO:0000313" key="2">
    <source>
        <dbReference type="EMBL" id="CAG8531821.1"/>
    </source>
</evidence>
<dbReference type="OrthoDB" id="511529at2759"/>